<dbReference type="KEGG" id="xal:XALC_2417"/>
<dbReference type="GeneID" id="57877720"/>
<dbReference type="eggNOG" id="ENOG50344WN">
    <property type="taxonomic scope" value="Bacteria"/>
</dbReference>
<feature type="signal peptide" evidence="1">
    <location>
        <begin position="1"/>
        <end position="26"/>
    </location>
</feature>
<gene>
    <name evidence="2" type="ordered locus">XALc_2417</name>
</gene>
<dbReference type="PATRIC" id="fig|29447.3.peg.2366"/>
<dbReference type="PROSITE" id="PS51257">
    <property type="entry name" value="PROKAR_LIPOPROTEIN"/>
    <property type="match status" value="1"/>
</dbReference>
<proteinExistence type="predicted"/>
<evidence type="ECO:0000256" key="1">
    <source>
        <dbReference type="SAM" id="SignalP"/>
    </source>
</evidence>
<dbReference type="Proteomes" id="UP000001890">
    <property type="component" value="Chromosome"/>
</dbReference>
<evidence type="ECO:0000313" key="3">
    <source>
        <dbReference type="Proteomes" id="UP000001890"/>
    </source>
</evidence>
<dbReference type="EMBL" id="FP565176">
    <property type="protein sequence ID" value="CBA16897.1"/>
    <property type="molecule type" value="Genomic_DNA"/>
</dbReference>
<evidence type="ECO:0008006" key="4">
    <source>
        <dbReference type="Google" id="ProtNLM"/>
    </source>
</evidence>
<feature type="chain" id="PRO_5003037028" description="Secreted protein" evidence="1">
    <location>
        <begin position="27"/>
        <end position="145"/>
    </location>
</feature>
<evidence type="ECO:0000313" key="2">
    <source>
        <dbReference type="EMBL" id="CBA16897.1"/>
    </source>
</evidence>
<dbReference type="RefSeq" id="WP_012916892.1">
    <property type="nucleotide sequence ID" value="NC_013722.1"/>
</dbReference>
<dbReference type="OrthoDB" id="6001268at2"/>
<name>D2UF36_XANAP</name>
<dbReference type="AlphaFoldDB" id="D2UF36"/>
<keyword evidence="1" id="KW-0732">Signal</keyword>
<keyword evidence="3" id="KW-1185">Reference proteome</keyword>
<accession>D2UF36</accession>
<sequence>MEIKTSTMLSIALLGGLQAVAISAQACCPDPTHGAPNASMMATGLGESTPKAPDLSLDPSWHIYEFQRDGFSYLQVSDLTGTVRAAVGNINGMLWVLPMGVDVSRVSLPAKGSVPRGTVVYQASTFMVRVIPGRQVNKWEITAAD</sequence>
<organism evidence="2 3">
    <name type="scientific">Xanthomonas albilineans (strain GPE PC73 / CFBP 7063)</name>
    <dbReference type="NCBI Taxonomy" id="380358"/>
    <lineage>
        <taxon>Bacteria</taxon>
        <taxon>Pseudomonadati</taxon>
        <taxon>Pseudomonadota</taxon>
        <taxon>Gammaproteobacteria</taxon>
        <taxon>Lysobacterales</taxon>
        <taxon>Lysobacteraceae</taxon>
        <taxon>Xanthomonas</taxon>
    </lineage>
</organism>
<protein>
    <recommendedName>
        <fullName evidence="4">Secreted protein</fullName>
    </recommendedName>
</protein>
<reference evidence="2 3" key="1">
    <citation type="journal article" date="2009" name="BMC Genomics">
        <title>The complete genome sequence of Xanthomonas albilineans provides new insights into the reductive genome evolution of the xylem-limited Xanthomonadaceae.</title>
        <authorList>
            <person name="Pieretti I."/>
            <person name="Royer M."/>
            <person name="Barbe V."/>
            <person name="Carrere S."/>
            <person name="Koebnik R."/>
            <person name="Cociancich S."/>
            <person name="Couloux A."/>
            <person name="Darrasse A."/>
            <person name="Gouzy J."/>
            <person name="Jacques M.A."/>
            <person name="Lauber E."/>
            <person name="Manceau C."/>
            <person name="Mangenot S."/>
            <person name="Poussier S."/>
            <person name="Segurens B."/>
            <person name="Szurek B."/>
            <person name="Verdier V."/>
            <person name="Arlat M."/>
            <person name="Rott P."/>
        </authorList>
    </citation>
    <scope>NUCLEOTIDE SEQUENCE [LARGE SCALE GENOMIC DNA]</scope>
    <source>
        <strain evidence="3">GPE PC73 / CFBP 7063</strain>
    </source>
</reference>